<reference evidence="10" key="1">
    <citation type="submission" date="2025-08" db="UniProtKB">
        <authorList>
            <consortium name="RefSeq"/>
        </authorList>
    </citation>
    <scope>IDENTIFICATION</scope>
</reference>
<proteinExistence type="inferred from homology"/>
<dbReference type="KEGG" id="goe:100902574"/>
<dbReference type="Gene3D" id="3.90.1200.10">
    <property type="match status" value="1"/>
</dbReference>
<organism evidence="9 10">
    <name type="scientific">Galendromus occidentalis</name>
    <name type="common">western predatory mite</name>
    <dbReference type="NCBI Taxonomy" id="34638"/>
    <lineage>
        <taxon>Eukaryota</taxon>
        <taxon>Metazoa</taxon>
        <taxon>Ecdysozoa</taxon>
        <taxon>Arthropoda</taxon>
        <taxon>Chelicerata</taxon>
        <taxon>Arachnida</taxon>
        <taxon>Acari</taxon>
        <taxon>Parasitiformes</taxon>
        <taxon>Mesostigmata</taxon>
        <taxon>Gamasina</taxon>
        <taxon>Phytoseioidea</taxon>
        <taxon>Phytoseiidae</taxon>
        <taxon>Typhlodrominae</taxon>
        <taxon>Galendromus</taxon>
    </lineage>
</organism>
<keyword evidence="5 8" id="KW-0418">Kinase</keyword>
<keyword evidence="4" id="KW-0547">Nucleotide-binding</keyword>
<dbReference type="RefSeq" id="XP_028968845.1">
    <property type="nucleotide sequence ID" value="XM_029113012.1"/>
</dbReference>
<evidence type="ECO:0000313" key="10">
    <source>
        <dbReference type="RefSeq" id="XP_028968845.1"/>
    </source>
</evidence>
<dbReference type="GO" id="GO:0005737">
    <property type="term" value="C:cytoplasm"/>
    <property type="evidence" value="ECO:0007669"/>
    <property type="project" value="UniProtKB-ARBA"/>
</dbReference>
<evidence type="ECO:0000256" key="3">
    <source>
        <dbReference type="ARBA" id="ARBA00022679"/>
    </source>
</evidence>
<dbReference type="Proteomes" id="UP000694867">
    <property type="component" value="Unplaced"/>
</dbReference>
<accession>A0AAJ7SIT3</accession>
<dbReference type="GeneID" id="100902574"/>
<evidence type="ECO:0000256" key="5">
    <source>
        <dbReference type="ARBA" id="ARBA00022777"/>
    </source>
</evidence>
<dbReference type="InterPro" id="IPR011009">
    <property type="entry name" value="Kinase-like_dom_sf"/>
</dbReference>
<comment type="catalytic activity">
    <reaction evidence="7">
        <text>N(6)-D-ribulosyl-L-lysyl-[protein] + ATP = N(6)-(3-O-phospho-D-ribulosyl)-L-lysyl-[protein] + ADP + H(+)</text>
        <dbReference type="Rhea" id="RHEA:48432"/>
        <dbReference type="Rhea" id="RHEA-COMP:12103"/>
        <dbReference type="Rhea" id="RHEA-COMP:12104"/>
        <dbReference type="ChEBI" id="CHEBI:15378"/>
        <dbReference type="ChEBI" id="CHEBI:30616"/>
        <dbReference type="ChEBI" id="CHEBI:90418"/>
        <dbReference type="ChEBI" id="CHEBI:90420"/>
        <dbReference type="ChEBI" id="CHEBI:456216"/>
        <dbReference type="EC" id="2.7.1.172"/>
    </reaction>
    <physiologicalReaction direction="left-to-right" evidence="7">
        <dbReference type="Rhea" id="RHEA:48433"/>
    </physiologicalReaction>
</comment>
<keyword evidence="9" id="KW-1185">Reference proteome</keyword>
<dbReference type="SUPFAM" id="SSF56112">
    <property type="entry name" value="Protein kinase-like (PK-like)"/>
    <property type="match status" value="1"/>
</dbReference>
<dbReference type="InterPro" id="IPR016477">
    <property type="entry name" value="Fructo-/Ketosamine-3-kinase"/>
</dbReference>
<evidence type="ECO:0000256" key="7">
    <source>
        <dbReference type="ARBA" id="ARBA00048655"/>
    </source>
</evidence>
<dbReference type="FunFam" id="3.30.200.20:FF:000264">
    <property type="entry name" value="Protein-ribulosamine 3-kinase, chloroplastic"/>
    <property type="match status" value="1"/>
</dbReference>
<dbReference type="Gene3D" id="3.30.200.20">
    <property type="entry name" value="Phosphorylase Kinase, domain 1"/>
    <property type="match status" value="1"/>
</dbReference>
<sequence>MIFGGMRVPTGSADKKILNTKRFTPTGQCGGGCINQGETYDTDNGQVFVKSNFKDGAKQMFEGEFASLEAIRATGAVRVPKPLHVVVSETGHGAALVMEALDMVSWERNPYDLGRQLANLHRHNQILIEKNDPSAVRRFGFHITTCCGFLPLDNTWKDDWIDFYVNNRIEPQIKLLENKGEDTGIREIWARAIDDLPRLFENVSVIPSLLHGDLWSGNTAEVEGELVIFDPGSFYGHSEFDFGIIKMFGGFNHSFYDGYRKVIPEEEGFDGRCDLYELFHQLNHWNHFGSGYKRSSIELLRRLSDQDV</sequence>
<name>A0AAJ7SIT3_9ACAR</name>
<dbReference type="AlphaFoldDB" id="A0AAJ7SIT3"/>
<dbReference type="EC" id="2.7.1.172" evidence="2"/>
<dbReference type="GO" id="GO:0016301">
    <property type="term" value="F:kinase activity"/>
    <property type="evidence" value="ECO:0007669"/>
    <property type="project" value="UniProtKB-UniRule"/>
</dbReference>
<protein>
    <recommendedName>
        <fullName evidence="2">protein-ribulosamine 3-kinase</fullName>
        <ecNumber evidence="2">2.7.1.172</ecNumber>
    </recommendedName>
</protein>
<dbReference type="GO" id="GO:0005524">
    <property type="term" value="F:ATP binding"/>
    <property type="evidence" value="ECO:0007669"/>
    <property type="project" value="UniProtKB-KW"/>
</dbReference>
<evidence type="ECO:0000256" key="4">
    <source>
        <dbReference type="ARBA" id="ARBA00022741"/>
    </source>
</evidence>
<dbReference type="Pfam" id="PF03881">
    <property type="entry name" value="Fructosamin_kin"/>
    <property type="match status" value="1"/>
</dbReference>
<evidence type="ECO:0000256" key="2">
    <source>
        <dbReference type="ARBA" id="ARBA00011961"/>
    </source>
</evidence>
<dbReference type="PANTHER" id="PTHR12149">
    <property type="entry name" value="FRUCTOSAMINE 3 KINASE-RELATED PROTEIN"/>
    <property type="match status" value="1"/>
</dbReference>
<gene>
    <name evidence="10" type="primary">LOC100902574</name>
</gene>
<evidence type="ECO:0000313" key="9">
    <source>
        <dbReference type="Proteomes" id="UP000694867"/>
    </source>
</evidence>
<comment type="similarity">
    <text evidence="1 8">Belongs to the fructosamine kinase family.</text>
</comment>
<dbReference type="GO" id="GO:0102193">
    <property type="term" value="F:protein-ribulosamine 3-kinase activity"/>
    <property type="evidence" value="ECO:0007669"/>
    <property type="project" value="UniProtKB-EC"/>
</dbReference>
<evidence type="ECO:0000256" key="6">
    <source>
        <dbReference type="ARBA" id="ARBA00022840"/>
    </source>
</evidence>
<keyword evidence="6" id="KW-0067">ATP-binding</keyword>
<dbReference type="PIRSF" id="PIRSF006221">
    <property type="entry name" value="Ketosamine-3-kinase"/>
    <property type="match status" value="1"/>
</dbReference>
<evidence type="ECO:0000256" key="8">
    <source>
        <dbReference type="PIRNR" id="PIRNR006221"/>
    </source>
</evidence>
<keyword evidence="3 8" id="KW-0808">Transferase</keyword>
<evidence type="ECO:0000256" key="1">
    <source>
        <dbReference type="ARBA" id="ARBA00009460"/>
    </source>
</evidence>
<dbReference type="PANTHER" id="PTHR12149:SF8">
    <property type="entry name" value="PROTEIN-RIBULOSAMINE 3-KINASE"/>
    <property type="match status" value="1"/>
</dbReference>